<dbReference type="Gene3D" id="3.60.21.10">
    <property type="match status" value="1"/>
</dbReference>
<dbReference type="EMBL" id="JAUORK010000005">
    <property type="protein sequence ID" value="MDO6671559.1"/>
    <property type="molecule type" value="Genomic_DNA"/>
</dbReference>
<evidence type="ECO:0000259" key="6">
    <source>
        <dbReference type="Pfam" id="PF00149"/>
    </source>
</evidence>
<protein>
    <submittedName>
        <fullName evidence="7">Metallophosphoesterase</fullName>
    </submittedName>
</protein>
<dbReference type="RefSeq" id="WP_303593197.1">
    <property type="nucleotide sequence ID" value="NZ_JAUORK010000005.1"/>
</dbReference>
<reference evidence="7" key="1">
    <citation type="submission" date="2023-07" db="EMBL/GenBank/DDBJ databases">
        <title>Genome content predicts the carbon catabolic preferences of heterotrophic bacteria.</title>
        <authorList>
            <person name="Gralka M."/>
        </authorList>
    </citation>
    <scope>NUCLEOTIDE SEQUENCE</scope>
    <source>
        <strain evidence="7">C2R13</strain>
    </source>
</reference>
<evidence type="ECO:0000313" key="8">
    <source>
        <dbReference type="Proteomes" id="UP001170481"/>
    </source>
</evidence>
<proteinExistence type="inferred from homology"/>
<feature type="compositionally biased region" description="Low complexity" evidence="4">
    <location>
        <begin position="221"/>
        <end position="231"/>
    </location>
</feature>
<keyword evidence="2" id="KW-0479">Metal-binding</keyword>
<dbReference type="PANTHER" id="PTHR11575">
    <property type="entry name" value="5'-NUCLEOTIDASE-RELATED"/>
    <property type="match status" value="1"/>
</dbReference>
<dbReference type="InterPro" id="IPR029052">
    <property type="entry name" value="Metallo-depent_PP-like"/>
</dbReference>
<feature type="region of interest" description="Disordered" evidence="4">
    <location>
        <begin position="212"/>
        <end position="231"/>
    </location>
</feature>
<feature type="signal peptide" evidence="5">
    <location>
        <begin position="1"/>
        <end position="40"/>
    </location>
</feature>
<evidence type="ECO:0000256" key="5">
    <source>
        <dbReference type="SAM" id="SignalP"/>
    </source>
</evidence>
<dbReference type="PROSITE" id="PS00786">
    <property type="entry name" value="5_NUCLEOTIDASE_2"/>
    <property type="match status" value="1"/>
</dbReference>
<dbReference type="GO" id="GO:0000166">
    <property type="term" value="F:nucleotide binding"/>
    <property type="evidence" value="ECO:0007669"/>
    <property type="project" value="UniProtKB-KW"/>
</dbReference>
<keyword evidence="5" id="KW-0732">Signal</keyword>
<comment type="caution">
    <text evidence="7">The sequence shown here is derived from an EMBL/GenBank/DDBJ whole genome shotgun (WGS) entry which is preliminary data.</text>
</comment>
<dbReference type="PROSITE" id="PS00785">
    <property type="entry name" value="5_NUCLEOTIDASE_1"/>
    <property type="match status" value="1"/>
</dbReference>
<dbReference type="GO" id="GO:0030288">
    <property type="term" value="C:outer membrane-bounded periplasmic space"/>
    <property type="evidence" value="ECO:0007669"/>
    <property type="project" value="TreeGrafter"/>
</dbReference>
<organism evidence="7 8">
    <name type="scientific">Cobetia amphilecti</name>
    <dbReference type="NCBI Taxonomy" id="1055104"/>
    <lineage>
        <taxon>Bacteria</taxon>
        <taxon>Pseudomonadati</taxon>
        <taxon>Pseudomonadota</taxon>
        <taxon>Gammaproteobacteria</taxon>
        <taxon>Oceanospirillales</taxon>
        <taxon>Halomonadaceae</taxon>
        <taxon>Cobetia</taxon>
    </lineage>
</organism>
<dbReference type="GO" id="GO:0008768">
    <property type="term" value="F:UDP-sugar diphosphatase activity"/>
    <property type="evidence" value="ECO:0007669"/>
    <property type="project" value="TreeGrafter"/>
</dbReference>
<evidence type="ECO:0000256" key="1">
    <source>
        <dbReference type="ARBA" id="ARBA00006654"/>
    </source>
</evidence>
<dbReference type="SUPFAM" id="SSF56300">
    <property type="entry name" value="Metallo-dependent phosphatases"/>
    <property type="match status" value="1"/>
</dbReference>
<evidence type="ECO:0000256" key="3">
    <source>
        <dbReference type="ARBA" id="ARBA00022741"/>
    </source>
</evidence>
<dbReference type="Proteomes" id="UP001170481">
    <property type="component" value="Unassembled WGS sequence"/>
</dbReference>
<dbReference type="InterPro" id="IPR006179">
    <property type="entry name" value="5_nucleotidase/apyrase"/>
</dbReference>
<keyword evidence="3" id="KW-0547">Nucleotide-binding</keyword>
<accession>A0AAP4WXX5</accession>
<dbReference type="GO" id="GO:0009166">
    <property type="term" value="P:nucleotide catabolic process"/>
    <property type="evidence" value="ECO:0007669"/>
    <property type="project" value="InterPro"/>
</dbReference>
<feature type="domain" description="Calcineurin-like phosphoesterase" evidence="6">
    <location>
        <begin position="56"/>
        <end position="185"/>
    </location>
</feature>
<dbReference type="GO" id="GO:0046872">
    <property type="term" value="F:metal ion binding"/>
    <property type="evidence" value="ECO:0007669"/>
    <property type="project" value="UniProtKB-KW"/>
</dbReference>
<dbReference type="InterPro" id="IPR004843">
    <property type="entry name" value="Calcineurin-like_PHP"/>
</dbReference>
<dbReference type="PANTHER" id="PTHR11575:SF46">
    <property type="entry name" value="PROTEIN USHA"/>
    <property type="match status" value="1"/>
</dbReference>
<name>A0AAP4WXX5_9GAMM</name>
<gene>
    <name evidence="7" type="ORF">Q4535_05445</name>
</gene>
<dbReference type="InterPro" id="IPR006146">
    <property type="entry name" value="5'-Nucleotdase_CS"/>
</dbReference>
<sequence length="231" mass="25696">MLNTRLISSHVPRLRAPTHSRMGLKALLGAALLSTLSACASQAGHEWQADTTYHLTVLHTNDHHGRFWQSSDGEYGMSARKTLIDRIRAEVESAGGSVLLLSGGDINTGVPESDLQQAEPDFKGMNRIGYDAMAVGNHEFDNPLEVLLKQRDWADFPMLAANIYDKTTGERLFAPWKIFDEHGIQIAVIGLTTEDTVRIGNPEYFSNLDFRTPRKRRARPSRSSTSMSSRT</sequence>
<dbReference type="AlphaFoldDB" id="A0AAP4WXX5"/>
<evidence type="ECO:0000313" key="7">
    <source>
        <dbReference type="EMBL" id="MDO6671559.1"/>
    </source>
</evidence>
<dbReference type="Pfam" id="PF00149">
    <property type="entry name" value="Metallophos"/>
    <property type="match status" value="1"/>
</dbReference>
<evidence type="ECO:0000256" key="4">
    <source>
        <dbReference type="SAM" id="MobiDB-lite"/>
    </source>
</evidence>
<dbReference type="GO" id="GO:0008253">
    <property type="term" value="F:5'-nucleotidase activity"/>
    <property type="evidence" value="ECO:0007669"/>
    <property type="project" value="TreeGrafter"/>
</dbReference>
<evidence type="ECO:0000256" key="2">
    <source>
        <dbReference type="ARBA" id="ARBA00022723"/>
    </source>
</evidence>
<feature type="chain" id="PRO_5042823983" evidence="5">
    <location>
        <begin position="41"/>
        <end position="231"/>
    </location>
</feature>
<comment type="similarity">
    <text evidence="1">Belongs to the 5'-nucleotidase family.</text>
</comment>